<dbReference type="PROSITE" id="PS51910">
    <property type="entry name" value="GH18_2"/>
    <property type="match status" value="1"/>
</dbReference>
<dbReference type="AlphaFoldDB" id="A0A4S8K187"/>
<feature type="domain" description="GH18" evidence="1">
    <location>
        <begin position="13"/>
        <end position="167"/>
    </location>
</feature>
<evidence type="ECO:0000313" key="2">
    <source>
        <dbReference type="EMBL" id="THU68442.1"/>
    </source>
</evidence>
<proteinExistence type="predicted"/>
<reference evidence="2 3" key="1">
    <citation type="journal article" date="2019" name="Nat. Plants">
        <title>Genome sequencing of Musa balbisiana reveals subgenome evolution and function divergence in polyploid bananas.</title>
        <authorList>
            <person name="Yao X."/>
        </authorList>
    </citation>
    <scope>NUCLEOTIDE SEQUENCE [LARGE SCALE GENOMIC DNA]</scope>
    <source>
        <strain evidence="3">cv. DH-PKW</strain>
        <tissue evidence="2">Leaves</tissue>
    </source>
</reference>
<protein>
    <recommendedName>
        <fullName evidence="1">GH18 domain-containing protein</fullName>
    </recommendedName>
</protein>
<dbReference type="EMBL" id="PYDT01000002">
    <property type="protein sequence ID" value="THU68442.1"/>
    <property type="molecule type" value="Genomic_DNA"/>
</dbReference>
<dbReference type="Proteomes" id="UP000317650">
    <property type="component" value="Chromosome 8"/>
</dbReference>
<dbReference type="PANTHER" id="PTHR46476">
    <property type="entry name" value="CHITINASE 2-LIKE"/>
    <property type="match status" value="1"/>
</dbReference>
<keyword evidence="3" id="KW-1185">Reference proteome</keyword>
<dbReference type="InterPro" id="IPR017853">
    <property type="entry name" value="GH"/>
</dbReference>
<dbReference type="GO" id="GO:0005975">
    <property type="term" value="P:carbohydrate metabolic process"/>
    <property type="evidence" value="ECO:0007669"/>
    <property type="project" value="InterPro"/>
</dbReference>
<sequence length="167" mass="18428">MTLTAFLGCSAYPRVADIVTSGLSFFPISTIAQNSQLFREYIGAQFHLILAFAINYTTSASLTDGQFNVFWDSTNLSPSVVSSIRQSNGNVVSDSPTYFSPSSIDSWVNNVVSSLTSVIRDYNIDSIDIDYEHFQFDVDTFAECIGQLLTTLKNNRVISIASNSSFR</sequence>
<evidence type="ECO:0000259" key="1">
    <source>
        <dbReference type="PROSITE" id="PS51910"/>
    </source>
</evidence>
<name>A0A4S8K187_MUSBA</name>
<dbReference type="Gene3D" id="3.20.20.80">
    <property type="entry name" value="Glycosidases"/>
    <property type="match status" value="1"/>
</dbReference>
<dbReference type="PANTHER" id="PTHR46476:SF13">
    <property type="entry name" value="2, PUTATIVE, EXPRESSED-RELATED"/>
    <property type="match status" value="1"/>
</dbReference>
<accession>A0A4S8K187</accession>
<dbReference type="InterPro" id="IPR001223">
    <property type="entry name" value="Glyco_hydro18_cat"/>
</dbReference>
<organism evidence="2 3">
    <name type="scientific">Musa balbisiana</name>
    <name type="common">Banana</name>
    <dbReference type="NCBI Taxonomy" id="52838"/>
    <lineage>
        <taxon>Eukaryota</taxon>
        <taxon>Viridiplantae</taxon>
        <taxon>Streptophyta</taxon>
        <taxon>Embryophyta</taxon>
        <taxon>Tracheophyta</taxon>
        <taxon>Spermatophyta</taxon>
        <taxon>Magnoliopsida</taxon>
        <taxon>Liliopsida</taxon>
        <taxon>Zingiberales</taxon>
        <taxon>Musaceae</taxon>
        <taxon>Musa</taxon>
    </lineage>
</organism>
<evidence type="ECO:0000313" key="3">
    <source>
        <dbReference type="Proteomes" id="UP000317650"/>
    </source>
</evidence>
<dbReference type="SUPFAM" id="SSF51445">
    <property type="entry name" value="(Trans)glycosidases"/>
    <property type="match status" value="1"/>
</dbReference>
<comment type="caution">
    <text evidence="2">The sequence shown here is derived from an EMBL/GenBank/DDBJ whole genome shotgun (WGS) entry which is preliminary data.</text>
</comment>
<dbReference type="STRING" id="52838.A0A4S8K187"/>
<gene>
    <name evidence="2" type="ORF">C4D60_Mb08t03930</name>
</gene>